<evidence type="ECO:0000313" key="3">
    <source>
        <dbReference type="Proteomes" id="UP000427769"/>
    </source>
</evidence>
<keyword evidence="1" id="KW-0534">Nitrate assimilation</keyword>
<dbReference type="NCBIfam" id="TIGR00684">
    <property type="entry name" value="narJ"/>
    <property type="match status" value="1"/>
</dbReference>
<dbReference type="RefSeq" id="WP_155302338.1">
    <property type="nucleotide sequence ID" value="NZ_AP021875.1"/>
</dbReference>
<reference evidence="2 3" key="1">
    <citation type="submission" date="2019-11" db="EMBL/GenBank/DDBJ databases">
        <title>Comparative genomics of hydrocarbon-degrading Desulfosarcina strains.</title>
        <authorList>
            <person name="Watanabe M."/>
            <person name="Kojima H."/>
            <person name="Fukui M."/>
        </authorList>
    </citation>
    <scope>NUCLEOTIDE SEQUENCE [LARGE SCALE GENOMIC DNA]</scope>
    <source>
        <strain evidence="2 3">PP31</strain>
    </source>
</reference>
<name>A0A5K7YZ06_9BACT</name>
<proteinExistence type="predicted"/>
<dbReference type="SUPFAM" id="SSF89155">
    <property type="entry name" value="TorD-like"/>
    <property type="match status" value="1"/>
</dbReference>
<evidence type="ECO:0000256" key="1">
    <source>
        <dbReference type="ARBA" id="ARBA00023063"/>
    </source>
</evidence>
<dbReference type="GO" id="GO:0042128">
    <property type="term" value="P:nitrate assimilation"/>
    <property type="evidence" value="ECO:0007669"/>
    <property type="project" value="UniProtKB-KW"/>
</dbReference>
<evidence type="ECO:0000313" key="2">
    <source>
        <dbReference type="EMBL" id="BBO73209.1"/>
    </source>
</evidence>
<dbReference type="EMBL" id="AP021875">
    <property type="protein sequence ID" value="BBO73209.1"/>
    <property type="molecule type" value="Genomic_DNA"/>
</dbReference>
<dbReference type="KEGG" id="dwd:DSCW_06260"/>
<dbReference type="Proteomes" id="UP000427769">
    <property type="component" value="Chromosome"/>
</dbReference>
<dbReference type="InterPro" id="IPR036411">
    <property type="entry name" value="TorD-like_sf"/>
</dbReference>
<dbReference type="InterPro" id="IPR003765">
    <property type="entry name" value="NO3_reductase_chaperone_NarJ"/>
</dbReference>
<dbReference type="GO" id="GO:0051131">
    <property type="term" value="P:chaperone-mediated protein complex assembly"/>
    <property type="evidence" value="ECO:0007669"/>
    <property type="project" value="InterPro"/>
</dbReference>
<dbReference type="GO" id="GO:0016530">
    <property type="term" value="F:metallochaperone activity"/>
    <property type="evidence" value="ECO:0007669"/>
    <property type="project" value="TreeGrafter"/>
</dbReference>
<dbReference type="PANTHER" id="PTHR43680">
    <property type="entry name" value="NITRATE REDUCTASE MOLYBDENUM COFACTOR ASSEMBLY CHAPERONE"/>
    <property type="match status" value="1"/>
</dbReference>
<sequence length="186" mass="20968">MNDHWTDWLHLLSVLLNYPDEKLFDGLDEIVSVTGHSLPADVNSAIQAFVNDLNTYSLIQVQERYTAAFDIDPTMTLNMTYHTHGDNEKRAVALARLQHHYEQAGWERITGELPDYLPMMLEFLSICPDPVHTELAWQCLRGIRPLLTRLGKKAPVYAALLQPIVRIAEERGVPVANGENPPGVNA</sequence>
<keyword evidence="3" id="KW-1185">Reference proteome</keyword>
<protein>
    <recommendedName>
        <fullName evidence="4">Nitrate reductase molybdenum cofactor assembly chaperone</fullName>
    </recommendedName>
</protein>
<dbReference type="Gene3D" id="1.10.3480.10">
    <property type="entry name" value="TorD-like"/>
    <property type="match status" value="1"/>
</dbReference>
<dbReference type="GO" id="GO:0051082">
    <property type="term" value="F:unfolded protein binding"/>
    <property type="evidence" value="ECO:0007669"/>
    <property type="project" value="InterPro"/>
</dbReference>
<dbReference type="Pfam" id="PF02613">
    <property type="entry name" value="Nitrate_red_del"/>
    <property type="match status" value="1"/>
</dbReference>
<accession>A0A5K7YZ06</accession>
<dbReference type="PANTHER" id="PTHR43680:SF2">
    <property type="entry name" value="NITRATE REDUCTASE MOLYBDENUM COFACTOR ASSEMBLY CHAPERONE NARJ"/>
    <property type="match status" value="1"/>
</dbReference>
<dbReference type="AlphaFoldDB" id="A0A5K7YZ06"/>
<gene>
    <name evidence="2" type="ORF">DSCW_06260</name>
</gene>
<evidence type="ECO:0008006" key="4">
    <source>
        <dbReference type="Google" id="ProtNLM"/>
    </source>
</evidence>
<dbReference type="InterPro" id="IPR020945">
    <property type="entry name" value="DMSO/NO3_reduct_chaperone"/>
</dbReference>
<dbReference type="OrthoDB" id="8478585at2"/>
<organism evidence="2 3">
    <name type="scientific">Desulfosarcina widdelii</name>
    <dbReference type="NCBI Taxonomy" id="947919"/>
    <lineage>
        <taxon>Bacteria</taxon>
        <taxon>Pseudomonadati</taxon>
        <taxon>Thermodesulfobacteriota</taxon>
        <taxon>Desulfobacteria</taxon>
        <taxon>Desulfobacterales</taxon>
        <taxon>Desulfosarcinaceae</taxon>
        <taxon>Desulfosarcina</taxon>
    </lineage>
</organism>